<sequence length="119" mass="13072">MYSMAAVPCRGYCQRPPFGAGSAPTSSGVRSVTSVLDRRSVDSAIWRRIGRIAVRATYEDLLHLTPSKSPDSNSIADRPSWGRSCLVEFSPIDFTPLARWSSVEDPISQPNLNQFVSIV</sequence>
<evidence type="ECO:0000313" key="2">
    <source>
        <dbReference type="Proteomes" id="UP000625711"/>
    </source>
</evidence>
<gene>
    <name evidence="1" type="ORF">GWI33_019231</name>
</gene>
<proteinExistence type="predicted"/>
<organism evidence="1 2">
    <name type="scientific">Rhynchophorus ferrugineus</name>
    <name type="common">Red palm weevil</name>
    <name type="synonym">Curculio ferrugineus</name>
    <dbReference type="NCBI Taxonomy" id="354439"/>
    <lineage>
        <taxon>Eukaryota</taxon>
        <taxon>Metazoa</taxon>
        <taxon>Ecdysozoa</taxon>
        <taxon>Arthropoda</taxon>
        <taxon>Hexapoda</taxon>
        <taxon>Insecta</taxon>
        <taxon>Pterygota</taxon>
        <taxon>Neoptera</taxon>
        <taxon>Endopterygota</taxon>
        <taxon>Coleoptera</taxon>
        <taxon>Polyphaga</taxon>
        <taxon>Cucujiformia</taxon>
        <taxon>Curculionidae</taxon>
        <taxon>Dryophthorinae</taxon>
        <taxon>Rhynchophorus</taxon>
    </lineage>
</organism>
<reference evidence="1" key="1">
    <citation type="submission" date="2020-08" db="EMBL/GenBank/DDBJ databases">
        <title>Genome sequencing and assembly of the red palm weevil Rhynchophorus ferrugineus.</title>
        <authorList>
            <person name="Dias G.B."/>
            <person name="Bergman C.M."/>
            <person name="Manee M."/>
        </authorList>
    </citation>
    <scope>NUCLEOTIDE SEQUENCE</scope>
    <source>
        <strain evidence="1">AA-2017</strain>
        <tissue evidence="1">Whole larva</tissue>
    </source>
</reference>
<protein>
    <submittedName>
        <fullName evidence="1">Uncharacterized protein</fullName>
    </submittedName>
</protein>
<name>A0A834HV66_RHYFE</name>
<comment type="caution">
    <text evidence="1">The sequence shown here is derived from an EMBL/GenBank/DDBJ whole genome shotgun (WGS) entry which is preliminary data.</text>
</comment>
<dbReference type="EMBL" id="JAACXV010014407">
    <property type="protein sequence ID" value="KAF7267562.1"/>
    <property type="molecule type" value="Genomic_DNA"/>
</dbReference>
<evidence type="ECO:0000313" key="1">
    <source>
        <dbReference type="EMBL" id="KAF7267562.1"/>
    </source>
</evidence>
<dbReference type="AlphaFoldDB" id="A0A834HV66"/>
<dbReference type="Proteomes" id="UP000625711">
    <property type="component" value="Unassembled WGS sequence"/>
</dbReference>
<keyword evidence="2" id="KW-1185">Reference proteome</keyword>
<accession>A0A834HV66</accession>